<name>A0AAD5LHE9_9CRUS</name>
<evidence type="ECO:0000256" key="1">
    <source>
        <dbReference type="SAM" id="MobiDB-lite"/>
    </source>
</evidence>
<dbReference type="EMBL" id="WJBH02000003">
    <property type="protein sequence ID" value="KAI9562358.1"/>
    <property type="molecule type" value="Genomic_DNA"/>
</dbReference>
<reference evidence="2 3" key="1">
    <citation type="submission" date="2022-05" db="EMBL/GenBank/DDBJ databases">
        <title>A multi-omics perspective on studying reproductive biology in Daphnia sinensis.</title>
        <authorList>
            <person name="Jia J."/>
        </authorList>
    </citation>
    <scope>NUCLEOTIDE SEQUENCE [LARGE SCALE GENOMIC DNA]</scope>
    <source>
        <strain evidence="2 3">WSL</strain>
    </source>
</reference>
<sequence>MPGSPKGGRSSSKSTPKGTPIKGCKSKLKLIEELLNKHGDAVGKELAENTVVWSVSNSKLFLPGAVIDSSDPDTLTLLTFNVKNPDSKRKCRRNRVISAFHHQLNLELLAFGRSKNKVSVCQKLDLAFEHASNFVELRSKANFDQLTARQYVTACYRSPVKLFSERYLTSSPLDEILDLPEPLDESDSSEEAVLDASESDRGRQIVDIMLEQHVMTDSCLQHLADFVTSPSEEQAFRVNLYNSQNWQRLTQSATTSGILGNSRELYSKLADFLTENVHRVQELQDGKDRKRAFILDLLLPEALIYGVQKTFRVTYQEAKRIVIYGVKDHDKYHDTAT</sequence>
<organism evidence="2 3">
    <name type="scientific">Daphnia sinensis</name>
    <dbReference type="NCBI Taxonomy" id="1820382"/>
    <lineage>
        <taxon>Eukaryota</taxon>
        <taxon>Metazoa</taxon>
        <taxon>Ecdysozoa</taxon>
        <taxon>Arthropoda</taxon>
        <taxon>Crustacea</taxon>
        <taxon>Branchiopoda</taxon>
        <taxon>Diplostraca</taxon>
        <taxon>Cladocera</taxon>
        <taxon>Anomopoda</taxon>
        <taxon>Daphniidae</taxon>
        <taxon>Daphnia</taxon>
        <taxon>Daphnia similis group</taxon>
    </lineage>
</organism>
<evidence type="ECO:0000313" key="3">
    <source>
        <dbReference type="Proteomes" id="UP000820818"/>
    </source>
</evidence>
<comment type="caution">
    <text evidence="2">The sequence shown here is derived from an EMBL/GenBank/DDBJ whole genome shotgun (WGS) entry which is preliminary data.</text>
</comment>
<dbReference type="AlphaFoldDB" id="A0AAD5LHE9"/>
<protein>
    <submittedName>
        <fullName evidence="2">Uncharacterized protein</fullName>
    </submittedName>
</protein>
<accession>A0AAD5LHE9</accession>
<proteinExistence type="predicted"/>
<evidence type="ECO:0000313" key="2">
    <source>
        <dbReference type="EMBL" id="KAI9562358.1"/>
    </source>
</evidence>
<gene>
    <name evidence="2" type="ORF">GHT06_013323</name>
</gene>
<dbReference type="Proteomes" id="UP000820818">
    <property type="component" value="Linkage Group LG3"/>
</dbReference>
<feature type="region of interest" description="Disordered" evidence="1">
    <location>
        <begin position="1"/>
        <end position="22"/>
    </location>
</feature>
<keyword evidence="3" id="KW-1185">Reference proteome</keyword>